<reference evidence="14" key="3">
    <citation type="submission" date="2025-09" db="UniProtKB">
        <authorList>
            <consortium name="Ensembl"/>
        </authorList>
    </citation>
    <scope>IDENTIFICATION</scope>
</reference>
<feature type="signal peptide" evidence="12">
    <location>
        <begin position="1"/>
        <end position="30"/>
    </location>
</feature>
<dbReference type="InterPro" id="IPR020894">
    <property type="entry name" value="Cadherin_CS"/>
</dbReference>
<evidence type="ECO:0000256" key="2">
    <source>
        <dbReference type="ARBA" id="ARBA00022692"/>
    </source>
</evidence>
<feature type="transmembrane region" description="Helical" evidence="11">
    <location>
        <begin position="677"/>
        <end position="700"/>
    </location>
</feature>
<evidence type="ECO:0000256" key="5">
    <source>
        <dbReference type="ARBA" id="ARBA00022837"/>
    </source>
</evidence>
<dbReference type="PANTHER" id="PTHR24028:SF90">
    <property type="entry name" value="PROTOCADHERIN BETA-5"/>
    <property type="match status" value="1"/>
</dbReference>
<dbReference type="Gene3D" id="2.60.40.60">
    <property type="entry name" value="Cadherins"/>
    <property type="match status" value="5"/>
</dbReference>
<keyword evidence="3 12" id="KW-0732">Signal</keyword>
<evidence type="ECO:0000259" key="13">
    <source>
        <dbReference type="PROSITE" id="PS50268"/>
    </source>
</evidence>
<dbReference type="InterPro" id="IPR015919">
    <property type="entry name" value="Cadherin-like_sf"/>
</dbReference>
<keyword evidence="9" id="KW-0325">Glycoprotein</keyword>
<dbReference type="OMA" id="REVMCGT"/>
<feature type="chain" id="PRO_5014336325" evidence="12">
    <location>
        <begin position="31"/>
        <end position="785"/>
    </location>
</feature>
<dbReference type="InterPro" id="IPR032455">
    <property type="entry name" value="Cadherin_C"/>
</dbReference>
<dbReference type="GO" id="GO:0005886">
    <property type="term" value="C:plasma membrane"/>
    <property type="evidence" value="ECO:0007669"/>
    <property type="project" value="InterPro"/>
</dbReference>
<evidence type="ECO:0000256" key="8">
    <source>
        <dbReference type="ARBA" id="ARBA00023136"/>
    </source>
</evidence>
<evidence type="ECO:0000313" key="14">
    <source>
        <dbReference type="Ensembl" id="ENSRBIP00000027357.1"/>
    </source>
</evidence>
<evidence type="ECO:0000256" key="3">
    <source>
        <dbReference type="ARBA" id="ARBA00022729"/>
    </source>
</evidence>
<dbReference type="PRINTS" id="PR00205">
    <property type="entry name" value="CADHERIN"/>
</dbReference>
<dbReference type="PROSITE" id="PS50268">
    <property type="entry name" value="CADHERIN_2"/>
    <property type="match status" value="5"/>
</dbReference>
<dbReference type="CDD" id="cd11304">
    <property type="entry name" value="Cadherin_repeat"/>
    <property type="match status" value="4"/>
</dbReference>
<feature type="domain" description="Cadherin" evidence="13">
    <location>
        <begin position="243"/>
        <end position="346"/>
    </location>
</feature>
<dbReference type="PANTHER" id="PTHR24028">
    <property type="entry name" value="CADHERIN-87A"/>
    <property type="match status" value="1"/>
</dbReference>
<keyword evidence="5 10" id="KW-0106">Calcium</keyword>
<feature type="domain" description="Cadherin" evidence="13">
    <location>
        <begin position="347"/>
        <end position="450"/>
    </location>
</feature>
<dbReference type="GO" id="GO:0007399">
    <property type="term" value="P:nervous system development"/>
    <property type="evidence" value="ECO:0007669"/>
    <property type="project" value="UniProtKB-ARBA"/>
</dbReference>
<keyword evidence="4" id="KW-0677">Repeat</keyword>
<dbReference type="InterPro" id="IPR002126">
    <property type="entry name" value="Cadherin-like_dom"/>
</dbReference>
<sequence length="785" mass="85111">METALAKTPQKRQVMFLAILLLLWEAGSEAVRYSIPEETESGYSVANLAKDLGLRVGELATRSARIHYKGDKELLQLDIKTGNLLLYEKLDREVMCGTTEPCILHFQLLLENPVQFYQTDLQLTDINDHSPEFPEREMLLKIPEGTQPGTVFPLKIAQDFDIGSNTVQNYTISTNSHFHVATHNRGDGRKYPELVLDKALDREERPELSLTLTALDGGAPPRSGTTTVRIVVLDNNDNAPEFLQSLYEVQVPENSPLNSLVVAVSARDLDAGAYGSVAYALFQGDEVTQPFVIDEKTGEIRLKRALDFEATPYYNVEIVATDGGGFSGKCTVAIEVMDVNDNAPELTMSTLSSPTPENAPETVVAVFSVSDPDSGDNGRMICSIQNDLPFLLKPTLKNFYTLVTQRALDRESQAEYNITITVTDLGTPRLKTEHNITVLVSDVNDNAPAFTQTSYTLFVRENNSPALHIGSVSATDRDSGTNAQVTYSLLPPQDPHLPLPSLVSINADNGHLFALFALRSLELRGRCRSSSSEGALVARAGAGRQRQLRPSCCTPLQNRSAPLHRAGAPGPAETGYLVTKVVAVERRLGPRTAWLSVASWLKATEGPAVRRVAAPQMGRGGHRQPAERARRGPSTGLVVLVKSNGEPSALCHCHAARPYLPLAEAAPAQAQADSLTVYLVVALASVSSLFLLSVLLFVAVRLCRRTRAASVGRCSVPEGPFPGHLVDVSGTGTLSQSYQYEVCLTGDSGTGEFKFLKPIIPNLLPQGAGEEIGKTAAFRNNFGLN</sequence>
<reference evidence="14 15" key="1">
    <citation type="submission" date="2016-06" db="EMBL/GenBank/DDBJ databases">
        <title>Genome of Rhinopithecus bieti.</title>
        <authorList>
            <person name="Wu"/>
            <person name="C.-I. and Zhang"/>
            <person name="Y."/>
        </authorList>
    </citation>
    <scope>NUCLEOTIDE SEQUENCE</scope>
</reference>
<evidence type="ECO:0000256" key="11">
    <source>
        <dbReference type="SAM" id="Phobius"/>
    </source>
</evidence>
<evidence type="ECO:0000313" key="15">
    <source>
        <dbReference type="Proteomes" id="UP000233180"/>
    </source>
</evidence>
<organism evidence="14 15">
    <name type="scientific">Rhinopithecus bieti</name>
    <name type="common">Black snub-nosed monkey</name>
    <name type="synonym">Pygathrix bieti</name>
    <dbReference type="NCBI Taxonomy" id="61621"/>
    <lineage>
        <taxon>Eukaryota</taxon>
        <taxon>Metazoa</taxon>
        <taxon>Chordata</taxon>
        <taxon>Craniata</taxon>
        <taxon>Vertebrata</taxon>
        <taxon>Euteleostomi</taxon>
        <taxon>Mammalia</taxon>
        <taxon>Eutheria</taxon>
        <taxon>Euarchontoglires</taxon>
        <taxon>Primates</taxon>
        <taxon>Haplorrhini</taxon>
        <taxon>Catarrhini</taxon>
        <taxon>Cercopithecidae</taxon>
        <taxon>Colobinae</taxon>
        <taxon>Rhinopithecus</taxon>
    </lineage>
</organism>
<dbReference type="InterPro" id="IPR050174">
    <property type="entry name" value="Protocadherin/Cadherin-CA"/>
</dbReference>
<evidence type="ECO:0000256" key="4">
    <source>
        <dbReference type="ARBA" id="ARBA00022737"/>
    </source>
</evidence>
<feature type="domain" description="Cadherin" evidence="13">
    <location>
        <begin position="451"/>
        <end position="512"/>
    </location>
</feature>
<protein>
    <submittedName>
        <fullName evidence="14">Protocadherin beta 5</fullName>
    </submittedName>
</protein>
<keyword evidence="8 11" id="KW-0472">Membrane</keyword>
<keyword evidence="2 11" id="KW-0812">Transmembrane</keyword>
<dbReference type="GO" id="GO:0007156">
    <property type="term" value="P:homophilic cell adhesion via plasma membrane adhesion molecules"/>
    <property type="evidence" value="ECO:0007669"/>
    <property type="project" value="InterPro"/>
</dbReference>
<dbReference type="SMART" id="SM00112">
    <property type="entry name" value="CA"/>
    <property type="match status" value="3"/>
</dbReference>
<reference evidence="14" key="2">
    <citation type="submission" date="2025-08" db="UniProtKB">
        <authorList>
            <consortium name="Ensembl"/>
        </authorList>
    </citation>
    <scope>IDENTIFICATION</scope>
</reference>
<keyword evidence="6" id="KW-0130">Cell adhesion</keyword>
<feature type="domain" description="Cadherin" evidence="13">
    <location>
        <begin position="134"/>
        <end position="242"/>
    </location>
</feature>
<evidence type="ECO:0000256" key="9">
    <source>
        <dbReference type="ARBA" id="ARBA00023180"/>
    </source>
</evidence>
<dbReference type="PROSITE" id="PS00232">
    <property type="entry name" value="CADHERIN_1"/>
    <property type="match status" value="3"/>
</dbReference>
<dbReference type="GO" id="GO:0005509">
    <property type="term" value="F:calcium ion binding"/>
    <property type="evidence" value="ECO:0007669"/>
    <property type="project" value="UniProtKB-UniRule"/>
</dbReference>
<dbReference type="Pfam" id="PF16492">
    <property type="entry name" value="Cadherin_C_2"/>
    <property type="match status" value="1"/>
</dbReference>
<dbReference type="SUPFAM" id="SSF49313">
    <property type="entry name" value="Cadherin-like"/>
    <property type="match status" value="5"/>
</dbReference>
<evidence type="ECO:0000256" key="10">
    <source>
        <dbReference type="PROSITE-ProRule" id="PRU00043"/>
    </source>
</evidence>
<proteinExistence type="predicted"/>
<dbReference type="GeneTree" id="ENSGT00940000157793"/>
<dbReference type="InterPro" id="IPR013164">
    <property type="entry name" value="Cadherin_N"/>
</dbReference>
<gene>
    <name evidence="14" type="primary">PCDHB5</name>
</gene>
<dbReference type="Proteomes" id="UP000233180">
    <property type="component" value="Unassembled WGS sequence"/>
</dbReference>
<dbReference type="Pfam" id="PF00028">
    <property type="entry name" value="Cadherin"/>
    <property type="match status" value="3"/>
</dbReference>
<dbReference type="AlphaFoldDB" id="A0A2K6LV03"/>
<dbReference type="FunFam" id="2.60.40.60:FF:000002">
    <property type="entry name" value="Protocadherin alpha 2"/>
    <property type="match status" value="1"/>
</dbReference>
<dbReference type="FunFam" id="2.60.40.60:FF:000018">
    <property type="entry name" value="Protocadherin gamma c3"/>
    <property type="match status" value="1"/>
</dbReference>
<dbReference type="Ensembl" id="ENSRBIT00000051288.1">
    <property type="protein sequence ID" value="ENSRBIP00000027357.1"/>
    <property type="gene ID" value="ENSRBIG00000037547.1"/>
</dbReference>
<evidence type="ECO:0000256" key="6">
    <source>
        <dbReference type="ARBA" id="ARBA00022889"/>
    </source>
</evidence>
<evidence type="ECO:0000256" key="1">
    <source>
        <dbReference type="ARBA" id="ARBA00004479"/>
    </source>
</evidence>
<feature type="domain" description="Cadherin" evidence="13">
    <location>
        <begin position="31"/>
        <end position="133"/>
    </location>
</feature>
<keyword evidence="15" id="KW-1185">Reference proteome</keyword>
<dbReference type="FunFam" id="2.60.40.60:FF:000006">
    <property type="entry name" value="Protocadherin alpha 2"/>
    <property type="match status" value="1"/>
</dbReference>
<evidence type="ECO:0000256" key="12">
    <source>
        <dbReference type="SAM" id="SignalP"/>
    </source>
</evidence>
<dbReference type="Pfam" id="PF08266">
    <property type="entry name" value="Cadherin_2"/>
    <property type="match status" value="1"/>
</dbReference>
<name>A0A2K6LV03_RHIBE</name>
<evidence type="ECO:0000256" key="7">
    <source>
        <dbReference type="ARBA" id="ARBA00022989"/>
    </source>
</evidence>
<accession>A0A2K6LV03</accession>
<comment type="subcellular location">
    <subcellularLocation>
        <location evidence="1">Membrane</location>
        <topology evidence="1">Single-pass type I membrane protein</topology>
    </subcellularLocation>
</comment>
<keyword evidence="7 11" id="KW-1133">Transmembrane helix</keyword>
<dbReference type="FunFam" id="2.60.40.60:FF:000309">
    <property type="entry name" value="Protocadherin beta-8"/>
    <property type="match status" value="1"/>
</dbReference>